<gene>
    <name evidence="1" type="ORF">FB45DRAFT_1104863</name>
</gene>
<keyword evidence="2" id="KW-1185">Reference proteome</keyword>
<feature type="non-terminal residue" evidence="1">
    <location>
        <position position="1"/>
    </location>
</feature>
<protein>
    <submittedName>
        <fullName evidence="1">Uncharacterized protein</fullName>
    </submittedName>
</protein>
<proteinExistence type="predicted"/>
<dbReference type="Proteomes" id="UP001221142">
    <property type="component" value="Unassembled WGS sequence"/>
</dbReference>
<name>A0AAD7BDI1_9AGAR</name>
<dbReference type="AlphaFoldDB" id="A0AAD7BDI1"/>
<organism evidence="1 2">
    <name type="scientific">Roridomyces roridus</name>
    <dbReference type="NCBI Taxonomy" id="1738132"/>
    <lineage>
        <taxon>Eukaryota</taxon>
        <taxon>Fungi</taxon>
        <taxon>Dikarya</taxon>
        <taxon>Basidiomycota</taxon>
        <taxon>Agaricomycotina</taxon>
        <taxon>Agaricomycetes</taxon>
        <taxon>Agaricomycetidae</taxon>
        <taxon>Agaricales</taxon>
        <taxon>Marasmiineae</taxon>
        <taxon>Mycenaceae</taxon>
        <taxon>Roridomyces</taxon>
    </lineage>
</organism>
<accession>A0AAD7BDI1</accession>
<evidence type="ECO:0000313" key="2">
    <source>
        <dbReference type="Proteomes" id="UP001221142"/>
    </source>
</evidence>
<sequence length="260" mass="28845">MVWHHLGSHQKSNADTMNLVQGVMLAKDYDAQHLENFDIQRANRQLDAAADAQGTEGGAFGSQGGWKETTLKIKVPAPKGVGVAEKDAAVYEVPGFRYRPLIEVMDEAFQSPGFMDLHLTPFEARWDPSAGADGEPSSQAYSPTSKLNEYGLPVCPDGHQELYGEIYMSPKMLAAHKALPQREPYLETVVVAWLFYSDATQLANFGNASLWPLYSFFANLSKYIRGRPKAHPGRHQAYFLSLPASFKEWYTQQFGVAPSA</sequence>
<dbReference type="EMBL" id="JARKIF010000021">
    <property type="protein sequence ID" value="KAJ7617385.1"/>
    <property type="molecule type" value="Genomic_DNA"/>
</dbReference>
<comment type="caution">
    <text evidence="1">The sequence shown here is derived from an EMBL/GenBank/DDBJ whole genome shotgun (WGS) entry which is preliminary data.</text>
</comment>
<evidence type="ECO:0000313" key="1">
    <source>
        <dbReference type="EMBL" id="KAJ7617385.1"/>
    </source>
</evidence>
<reference evidence="1" key="1">
    <citation type="submission" date="2023-03" db="EMBL/GenBank/DDBJ databases">
        <title>Massive genome expansion in bonnet fungi (Mycena s.s.) driven by repeated elements and novel gene families across ecological guilds.</title>
        <authorList>
            <consortium name="Lawrence Berkeley National Laboratory"/>
            <person name="Harder C.B."/>
            <person name="Miyauchi S."/>
            <person name="Viragh M."/>
            <person name="Kuo A."/>
            <person name="Thoen E."/>
            <person name="Andreopoulos B."/>
            <person name="Lu D."/>
            <person name="Skrede I."/>
            <person name="Drula E."/>
            <person name="Henrissat B."/>
            <person name="Morin E."/>
            <person name="Kohler A."/>
            <person name="Barry K."/>
            <person name="LaButti K."/>
            <person name="Morin E."/>
            <person name="Salamov A."/>
            <person name="Lipzen A."/>
            <person name="Mereny Z."/>
            <person name="Hegedus B."/>
            <person name="Baldrian P."/>
            <person name="Stursova M."/>
            <person name="Weitz H."/>
            <person name="Taylor A."/>
            <person name="Grigoriev I.V."/>
            <person name="Nagy L.G."/>
            <person name="Martin F."/>
            <person name="Kauserud H."/>
        </authorList>
    </citation>
    <scope>NUCLEOTIDE SEQUENCE</scope>
    <source>
        <strain evidence="1">9284</strain>
    </source>
</reference>